<evidence type="ECO:0000259" key="3">
    <source>
        <dbReference type="PROSITE" id="PS51186"/>
    </source>
</evidence>
<dbReference type="Gene3D" id="3.40.630.30">
    <property type="match status" value="1"/>
</dbReference>
<protein>
    <submittedName>
        <fullName evidence="4">Acetyltransferase (GNAT) family protein</fullName>
    </submittedName>
</protein>
<dbReference type="EMBL" id="PHUJ01000003">
    <property type="protein sequence ID" value="PKB33001.1"/>
    <property type="molecule type" value="Genomic_DNA"/>
</dbReference>
<dbReference type="GO" id="GO:0016747">
    <property type="term" value="F:acyltransferase activity, transferring groups other than amino-acyl groups"/>
    <property type="evidence" value="ECO:0007669"/>
    <property type="project" value="InterPro"/>
</dbReference>
<evidence type="ECO:0000313" key="4">
    <source>
        <dbReference type="EMBL" id="PKB33001.1"/>
    </source>
</evidence>
<dbReference type="Proteomes" id="UP000232453">
    <property type="component" value="Unassembled WGS sequence"/>
</dbReference>
<dbReference type="InterPro" id="IPR016181">
    <property type="entry name" value="Acyl_CoA_acyltransferase"/>
</dbReference>
<sequence>MRCRSPGADHEDVGELELRVAGLDHPDVTPLMRRLQAFYGEVYGDGDATPVDPADFRTPSGLFLVGYDDGVPVATGAWRAVDADPADPARRDGDAELKRMYVEPAARGRGHARAVLVALERAAAAAGRRRMILETGDGQPAAIALYETSGYRRTSNFGAYRNDPRSRCFAKPLPA</sequence>
<dbReference type="CDD" id="cd04301">
    <property type="entry name" value="NAT_SF"/>
    <property type="match status" value="1"/>
</dbReference>
<feature type="domain" description="N-acetyltransferase" evidence="3">
    <location>
        <begin position="18"/>
        <end position="174"/>
    </location>
</feature>
<evidence type="ECO:0000256" key="2">
    <source>
        <dbReference type="ARBA" id="ARBA00023315"/>
    </source>
</evidence>
<dbReference type="PROSITE" id="PS51186">
    <property type="entry name" value="GNAT"/>
    <property type="match status" value="1"/>
</dbReference>
<dbReference type="SUPFAM" id="SSF55729">
    <property type="entry name" value="Acyl-CoA N-acyltransferases (Nat)"/>
    <property type="match status" value="1"/>
</dbReference>
<dbReference type="InterPro" id="IPR050832">
    <property type="entry name" value="Bact_Acetyltransf"/>
</dbReference>
<organism evidence="4 5">
    <name type="scientific">Pseudonocardia alni</name>
    <name type="common">Amycolata alni</name>
    <dbReference type="NCBI Taxonomy" id="33907"/>
    <lineage>
        <taxon>Bacteria</taxon>
        <taxon>Bacillati</taxon>
        <taxon>Actinomycetota</taxon>
        <taxon>Actinomycetes</taxon>
        <taxon>Pseudonocardiales</taxon>
        <taxon>Pseudonocardiaceae</taxon>
        <taxon>Pseudonocardia</taxon>
    </lineage>
</organism>
<name>A0AA44UTC3_PSEA5</name>
<keyword evidence="2" id="KW-0012">Acyltransferase</keyword>
<proteinExistence type="predicted"/>
<comment type="caution">
    <text evidence="4">The sequence shown here is derived from an EMBL/GenBank/DDBJ whole genome shotgun (WGS) entry which is preliminary data.</text>
</comment>
<keyword evidence="1" id="KW-0808">Transferase</keyword>
<dbReference type="PANTHER" id="PTHR43877">
    <property type="entry name" value="AMINOALKYLPHOSPHONATE N-ACETYLTRANSFERASE-RELATED-RELATED"/>
    <property type="match status" value="1"/>
</dbReference>
<dbReference type="PANTHER" id="PTHR43877:SF2">
    <property type="entry name" value="AMINOALKYLPHOSPHONATE N-ACETYLTRANSFERASE-RELATED"/>
    <property type="match status" value="1"/>
</dbReference>
<evidence type="ECO:0000256" key="1">
    <source>
        <dbReference type="ARBA" id="ARBA00022679"/>
    </source>
</evidence>
<dbReference type="AlphaFoldDB" id="A0AA44UTC3"/>
<reference evidence="4 5" key="1">
    <citation type="submission" date="2017-11" db="EMBL/GenBank/DDBJ databases">
        <title>Sequencing the genomes of 1000 actinobacteria strains.</title>
        <authorList>
            <person name="Klenk H.-P."/>
        </authorList>
    </citation>
    <scope>NUCLEOTIDE SEQUENCE [LARGE SCALE GENOMIC DNA]</scope>
    <source>
        <strain evidence="4 5">DSM 44104</strain>
    </source>
</reference>
<evidence type="ECO:0000313" key="5">
    <source>
        <dbReference type="Proteomes" id="UP000232453"/>
    </source>
</evidence>
<accession>A0AA44UTC3</accession>
<dbReference type="Pfam" id="PF00583">
    <property type="entry name" value="Acetyltransf_1"/>
    <property type="match status" value="1"/>
</dbReference>
<dbReference type="InterPro" id="IPR000182">
    <property type="entry name" value="GNAT_dom"/>
</dbReference>
<gene>
    <name evidence="4" type="ORF">ATL51_4752</name>
</gene>